<protein>
    <submittedName>
        <fullName evidence="1">Uncharacterized protein</fullName>
    </submittedName>
</protein>
<dbReference type="EMBL" id="BMMP01000017">
    <property type="protein sequence ID" value="GGO55444.1"/>
    <property type="molecule type" value="Genomic_DNA"/>
</dbReference>
<name>A0ABQ2MPU1_9ACTN</name>
<keyword evidence="2" id="KW-1185">Reference proteome</keyword>
<evidence type="ECO:0000313" key="2">
    <source>
        <dbReference type="Proteomes" id="UP000631535"/>
    </source>
</evidence>
<organism evidence="1 2">
    <name type="scientific">Streptomyces daqingensis</name>
    <dbReference type="NCBI Taxonomy" id="1472640"/>
    <lineage>
        <taxon>Bacteria</taxon>
        <taxon>Bacillati</taxon>
        <taxon>Actinomycetota</taxon>
        <taxon>Actinomycetes</taxon>
        <taxon>Kitasatosporales</taxon>
        <taxon>Streptomycetaceae</taxon>
        <taxon>Streptomyces</taxon>
    </lineage>
</organism>
<dbReference type="Proteomes" id="UP000631535">
    <property type="component" value="Unassembled WGS sequence"/>
</dbReference>
<dbReference type="RefSeq" id="WP_189039193.1">
    <property type="nucleotide sequence ID" value="NZ_BMMP01000017.1"/>
</dbReference>
<reference evidence="2" key="1">
    <citation type="journal article" date="2019" name="Int. J. Syst. Evol. Microbiol.">
        <title>The Global Catalogue of Microorganisms (GCM) 10K type strain sequencing project: providing services to taxonomists for standard genome sequencing and annotation.</title>
        <authorList>
            <consortium name="The Broad Institute Genomics Platform"/>
            <consortium name="The Broad Institute Genome Sequencing Center for Infectious Disease"/>
            <person name="Wu L."/>
            <person name="Ma J."/>
        </authorList>
    </citation>
    <scope>NUCLEOTIDE SEQUENCE [LARGE SCALE GENOMIC DNA]</scope>
    <source>
        <strain evidence="2">CGMCC 4.7178</strain>
    </source>
</reference>
<comment type="caution">
    <text evidence="1">The sequence shown here is derived from an EMBL/GenBank/DDBJ whole genome shotgun (WGS) entry which is preliminary data.</text>
</comment>
<sequence length="146" mass="16192">MAVFFDYFSAPDDRAAASALAEGPEDAGFDTVYVKSIDPAVLLGQAVALLLREPFSRIDEYPRFCDPVTPPEEENTFVLTVPDEVRDALADATRERLAEICIPWSQAEEFYGPADPDWLTGFLNELAAVAVRARPLGHRLYCRVLV</sequence>
<gene>
    <name evidence="1" type="ORF">GCM10012287_46730</name>
</gene>
<accession>A0ABQ2MPU1</accession>
<evidence type="ECO:0000313" key="1">
    <source>
        <dbReference type="EMBL" id="GGO55444.1"/>
    </source>
</evidence>
<proteinExistence type="predicted"/>